<name>A0ABW8NLT3_9GAMM</name>
<comment type="similarity">
    <text evidence="2 8">Belongs to the ABC-2 integral membrane protein family.</text>
</comment>
<evidence type="ECO:0000256" key="6">
    <source>
        <dbReference type="ARBA" id="ARBA00022989"/>
    </source>
</evidence>
<evidence type="ECO:0000313" key="11">
    <source>
        <dbReference type="Proteomes" id="UP001620597"/>
    </source>
</evidence>
<accession>A0ABW8NLT3</accession>
<evidence type="ECO:0000256" key="4">
    <source>
        <dbReference type="ARBA" id="ARBA00022475"/>
    </source>
</evidence>
<organism evidence="10 11">
    <name type="scientific">Oceanobacter antarcticus</name>
    <dbReference type="NCBI Taxonomy" id="3133425"/>
    <lineage>
        <taxon>Bacteria</taxon>
        <taxon>Pseudomonadati</taxon>
        <taxon>Pseudomonadota</taxon>
        <taxon>Gammaproteobacteria</taxon>
        <taxon>Oceanospirillales</taxon>
        <taxon>Oceanospirillaceae</taxon>
        <taxon>Oceanobacter</taxon>
    </lineage>
</organism>
<evidence type="ECO:0000256" key="2">
    <source>
        <dbReference type="ARBA" id="ARBA00007783"/>
    </source>
</evidence>
<feature type="transmembrane region" description="Helical" evidence="8">
    <location>
        <begin position="29"/>
        <end position="49"/>
    </location>
</feature>
<dbReference type="Proteomes" id="UP001620597">
    <property type="component" value="Unassembled WGS sequence"/>
</dbReference>
<evidence type="ECO:0000313" key="10">
    <source>
        <dbReference type="EMBL" id="MFK4753841.1"/>
    </source>
</evidence>
<dbReference type="RefSeq" id="WP_416206832.1">
    <property type="nucleotide sequence ID" value="NZ_JBBKTX010000021.1"/>
</dbReference>
<keyword evidence="6 8" id="KW-1133">Transmembrane helix</keyword>
<evidence type="ECO:0000256" key="1">
    <source>
        <dbReference type="ARBA" id="ARBA00004651"/>
    </source>
</evidence>
<proteinExistence type="inferred from homology"/>
<dbReference type="PANTHER" id="PTHR30294">
    <property type="entry name" value="MEMBRANE COMPONENT OF ABC TRANSPORTER YHHJ-RELATED"/>
    <property type="match status" value="1"/>
</dbReference>
<dbReference type="PRINTS" id="PR00164">
    <property type="entry name" value="ABC2TRNSPORT"/>
</dbReference>
<gene>
    <name evidence="10" type="ORF">WG929_15615</name>
</gene>
<protein>
    <recommendedName>
        <fullName evidence="8">Transport permease protein</fullName>
    </recommendedName>
</protein>
<dbReference type="EMBL" id="JBBKTX010000021">
    <property type="protein sequence ID" value="MFK4753841.1"/>
    <property type="molecule type" value="Genomic_DNA"/>
</dbReference>
<sequence>MWADSVRLSLLRTWAIVSKELRQLSRDRMTFGMIVMIPLMQLMLFGYAINTDVRHVQAGLLDLSQSSYSRYLVQALEASQAVNFRRVYHSLAEAEQAITQGEVKAVLYLPADMSRRLLSQPDFPGNTRIHYGPDNPLQAVGQWLVDGSDTMISASLRALRNMPFNELSNQAYTLPVPHFELVQYFNPEQRSAVNIVPGMLAIILTMTMIMFTSAAIVREREHGNMEFLITTPVHTLELMVGKVVPYILVGFIQVGIILGIGHLVFSVPIRGGLLTLMMAALLFISASLTIGLVISTITKTQLQAMQMTVFILMPSILLSGFMFPYDAMPEPAQWIAEALPATHFMRLIRGIVLRGASLTGQTFDMLWLLAFTVVGLLFASVRFKKRLD</sequence>
<dbReference type="PANTHER" id="PTHR30294:SF29">
    <property type="entry name" value="MULTIDRUG ABC TRANSPORTER PERMEASE YBHS-RELATED"/>
    <property type="match status" value="1"/>
</dbReference>
<keyword evidence="5 8" id="KW-0812">Transmembrane</keyword>
<evidence type="ECO:0000256" key="7">
    <source>
        <dbReference type="ARBA" id="ARBA00023136"/>
    </source>
</evidence>
<dbReference type="InterPro" id="IPR051449">
    <property type="entry name" value="ABC-2_transporter_component"/>
</dbReference>
<evidence type="ECO:0000256" key="3">
    <source>
        <dbReference type="ARBA" id="ARBA00022448"/>
    </source>
</evidence>
<feature type="transmembrane region" description="Helical" evidence="8">
    <location>
        <begin position="243"/>
        <end position="265"/>
    </location>
</feature>
<dbReference type="InterPro" id="IPR013525">
    <property type="entry name" value="ABC2_TM"/>
</dbReference>
<keyword evidence="11" id="KW-1185">Reference proteome</keyword>
<evidence type="ECO:0000256" key="8">
    <source>
        <dbReference type="RuleBase" id="RU361157"/>
    </source>
</evidence>
<feature type="transmembrane region" description="Helical" evidence="8">
    <location>
        <begin position="365"/>
        <end position="383"/>
    </location>
</feature>
<dbReference type="InterPro" id="IPR047817">
    <property type="entry name" value="ABC2_TM_bact-type"/>
</dbReference>
<feature type="transmembrane region" description="Helical" evidence="8">
    <location>
        <begin position="307"/>
        <end position="325"/>
    </location>
</feature>
<comment type="caution">
    <text evidence="10">The sequence shown here is derived from an EMBL/GenBank/DDBJ whole genome shotgun (WGS) entry which is preliminary data.</text>
</comment>
<evidence type="ECO:0000256" key="5">
    <source>
        <dbReference type="ARBA" id="ARBA00022692"/>
    </source>
</evidence>
<feature type="domain" description="ABC transmembrane type-2" evidence="9">
    <location>
        <begin position="161"/>
        <end position="386"/>
    </location>
</feature>
<comment type="subcellular location">
    <subcellularLocation>
        <location evidence="8">Cell inner membrane</location>
        <topology evidence="8">Multi-pass membrane protein</topology>
    </subcellularLocation>
    <subcellularLocation>
        <location evidence="1">Cell membrane</location>
        <topology evidence="1">Multi-pass membrane protein</topology>
    </subcellularLocation>
</comment>
<feature type="transmembrane region" description="Helical" evidence="8">
    <location>
        <begin position="271"/>
        <end position="295"/>
    </location>
</feature>
<dbReference type="PROSITE" id="PS51012">
    <property type="entry name" value="ABC_TM2"/>
    <property type="match status" value="1"/>
</dbReference>
<dbReference type="Gene3D" id="3.40.1710.10">
    <property type="entry name" value="abc type-2 transporter like domain"/>
    <property type="match status" value="1"/>
</dbReference>
<reference evidence="10 11" key="1">
    <citation type="submission" date="2024-03" db="EMBL/GenBank/DDBJ databases">
        <title>High-quality draft genome sequence of Oceanobacter sp. wDCs-4.</title>
        <authorList>
            <person name="Dong C."/>
        </authorList>
    </citation>
    <scope>NUCLEOTIDE SEQUENCE [LARGE SCALE GENOMIC DNA]</scope>
    <source>
        <strain evidence="11">wDCs-4</strain>
    </source>
</reference>
<keyword evidence="4 8" id="KW-1003">Cell membrane</keyword>
<evidence type="ECO:0000259" key="9">
    <source>
        <dbReference type="PROSITE" id="PS51012"/>
    </source>
</evidence>
<keyword evidence="3 8" id="KW-0813">Transport</keyword>
<dbReference type="InterPro" id="IPR000412">
    <property type="entry name" value="ABC_2_transport"/>
</dbReference>
<keyword evidence="7 8" id="KW-0472">Membrane</keyword>
<dbReference type="Pfam" id="PF12698">
    <property type="entry name" value="ABC2_membrane_3"/>
    <property type="match status" value="1"/>
</dbReference>
<feature type="transmembrane region" description="Helical" evidence="8">
    <location>
        <begin position="195"/>
        <end position="217"/>
    </location>
</feature>